<dbReference type="InterPro" id="IPR001173">
    <property type="entry name" value="Glyco_trans_2-like"/>
</dbReference>
<dbReference type="InterPro" id="IPR029044">
    <property type="entry name" value="Nucleotide-diphossugar_trans"/>
</dbReference>
<dbReference type="Pfam" id="PF25550">
    <property type="entry name" value="DUF7928"/>
    <property type="match status" value="1"/>
</dbReference>
<evidence type="ECO:0000256" key="1">
    <source>
        <dbReference type="SAM" id="Phobius"/>
    </source>
</evidence>
<feature type="domain" description="DUF7928" evidence="3">
    <location>
        <begin position="56"/>
        <end position="208"/>
    </location>
</feature>
<sequence length="874" mass="99867">MGWTKILRKAKESYVAPVREDVATQRHKSFTKALDEEDDLLQPEQGTDSWMAEIDEADLMLEHLFEMAEGNDWFDIDEEAHNIQLMTIRSSVNTYVSRPLGNEQTALELVAQGLNCDGALIMCTDVTRSLLESAPPMAKVIVLGGSLNKLVENVLPFPSYDVMQVRGICFIKELGGAIIWNDDASTLNDYARQWDEHITKLVFSSKEKLLDHSVFDADGASKRNHIEIDEKEIENEENALAEPVDRETQLMWPFIVAMTFAVMGLLSGTILRSVVKEVVESKQYAHMLYLLYIPVVCILTAFFLSIIVSSVLQIIGPITHLQTNSKFYSFMRPQNSIARKDLPHVTIHCPVYKEDLWDVIDPTVQSCRAAIATYEAQGGSANLMISDDGGQLRSEEEQKLRVEYYAANSISWTARRPHKKDGYLRRGLFKKASNLNHGLNLGVEIEDEYQRIKTADGILKEYETARETVLKRRDHVDLCAGDLTIGDVVLIIDCDTRMPVDCMLDAVLEFRDSPGTGIIQHTAQALIVSGDFFEHGMAHFIHMIFFGIRYTVAGGDLCPFLGHNAFLRWTAVREVSPVMEEYDVRYWSEEHVSEDFELALRMQTAGYATRMATYDESEWLEGVSITVYDEISRWTKYAWGCSELMFNPFRLWFKRGPFTTTIKHFLSSKRVPLAAKCSSLFYMWTYWIIGLTWIYCIINYIVFGWFYNSVDRAYIDQFGILVAVVVIYGLHDLFVIPIARYRLREQTLSTAARQSLQNFWIPLLFFQGMSMHVSWALFKHLLGREMSWGSTAKSVSSRTLVEETPLIWQKYRVIFIICLSIVLLMIVLGVAVPQPYKINSFVAVFPIAWMVGFHILNPFLLNAQSYLAELFTFV</sequence>
<dbReference type="InterPro" id="IPR057688">
    <property type="entry name" value="DUF7928"/>
</dbReference>
<gene>
    <name evidence="4" type="ORF">TAPDE_004466</name>
</gene>
<reference evidence="4 5" key="1">
    <citation type="journal article" date="2013" name="MBio">
        <title>Genome sequencing of the plant pathogen Taphrina deformans, the causal agent of peach leaf curl.</title>
        <authorList>
            <person name="Cisse O.H."/>
            <person name="Almeida J.M.G.C.F."/>
            <person name="Fonseca A."/>
            <person name="Kumar A.A."/>
            <person name="Salojaervi J."/>
            <person name="Overmyer K."/>
            <person name="Hauser P.M."/>
            <person name="Pagni M."/>
        </authorList>
    </citation>
    <scope>NUCLEOTIDE SEQUENCE [LARGE SCALE GENOMIC DNA]</scope>
    <source>
        <strain evidence="5">PYCC 5710 / ATCC 11124 / CBS 356.35 / IMI 108563 / JCM 9778 / NBRC 8474</strain>
    </source>
</reference>
<evidence type="ECO:0000259" key="2">
    <source>
        <dbReference type="Pfam" id="PF13632"/>
    </source>
</evidence>
<dbReference type="Proteomes" id="UP000013776">
    <property type="component" value="Unassembled WGS sequence"/>
</dbReference>
<feature type="transmembrane region" description="Helical" evidence="1">
    <location>
        <begin position="684"/>
        <end position="706"/>
    </location>
</feature>
<feature type="transmembrane region" description="Helical" evidence="1">
    <location>
        <begin position="718"/>
        <end position="739"/>
    </location>
</feature>
<feature type="transmembrane region" description="Helical" evidence="1">
    <location>
        <begin position="759"/>
        <end position="778"/>
    </location>
</feature>
<dbReference type="PANTHER" id="PTHR35408">
    <property type="entry name" value="CHROMOSOME 15, WHOLE GENOME SHOTGUN SEQUENCE"/>
    <property type="match status" value="1"/>
</dbReference>
<feature type="transmembrane region" description="Helical" evidence="1">
    <location>
        <begin position="287"/>
        <end position="312"/>
    </location>
</feature>
<dbReference type="SUPFAM" id="SSF53448">
    <property type="entry name" value="Nucleotide-diphospho-sugar transferases"/>
    <property type="match status" value="1"/>
</dbReference>
<dbReference type="PANTHER" id="PTHR35408:SF3">
    <property type="entry name" value="GLYCOSYLTRANSFERASE 2-LIKE DOMAIN-CONTAINING PROTEIN"/>
    <property type="match status" value="1"/>
</dbReference>
<feature type="transmembrane region" description="Helical" evidence="1">
    <location>
        <begin position="838"/>
        <end position="856"/>
    </location>
</feature>
<evidence type="ECO:0000313" key="4">
    <source>
        <dbReference type="EMBL" id="CCG84104.1"/>
    </source>
</evidence>
<keyword evidence="5" id="KW-1185">Reference proteome</keyword>
<feature type="transmembrane region" description="Helical" evidence="1">
    <location>
        <begin position="250"/>
        <end position="275"/>
    </location>
</feature>
<proteinExistence type="predicted"/>
<keyword evidence="1" id="KW-0812">Transmembrane</keyword>
<dbReference type="VEuPathDB" id="FungiDB:TAPDE_004466"/>
<keyword evidence="1" id="KW-0472">Membrane</keyword>
<dbReference type="OrthoDB" id="38531at2759"/>
<dbReference type="EMBL" id="CAHR02000203">
    <property type="protein sequence ID" value="CCG84104.1"/>
    <property type="molecule type" value="Genomic_DNA"/>
</dbReference>
<dbReference type="Gene3D" id="3.90.550.10">
    <property type="entry name" value="Spore Coat Polysaccharide Biosynthesis Protein SpsA, Chain A"/>
    <property type="match status" value="1"/>
</dbReference>
<keyword evidence="1" id="KW-1133">Transmembrane helix</keyword>
<comment type="caution">
    <text evidence="4">The sequence shown here is derived from an EMBL/GenBank/DDBJ whole genome shotgun (WGS) entry which is preliminary data.</text>
</comment>
<dbReference type="Pfam" id="PF13632">
    <property type="entry name" value="Glyco_trans_2_3"/>
    <property type="match status" value="1"/>
</dbReference>
<accession>R4XLB8</accession>
<dbReference type="eggNOG" id="ENOG502QTAT">
    <property type="taxonomic scope" value="Eukaryota"/>
</dbReference>
<name>R4XLB8_TAPDE</name>
<feature type="domain" description="Glycosyltransferase 2-like" evidence="2">
    <location>
        <begin position="488"/>
        <end position="706"/>
    </location>
</feature>
<organism evidence="4 5">
    <name type="scientific">Taphrina deformans (strain PYCC 5710 / ATCC 11124 / CBS 356.35 / IMI 108563 / JCM 9778 / NBRC 8474)</name>
    <name type="common">Peach leaf curl fungus</name>
    <name type="synonym">Lalaria deformans</name>
    <dbReference type="NCBI Taxonomy" id="1097556"/>
    <lineage>
        <taxon>Eukaryota</taxon>
        <taxon>Fungi</taxon>
        <taxon>Dikarya</taxon>
        <taxon>Ascomycota</taxon>
        <taxon>Taphrinomycotina</taxon>
        <taxon>Taphrinomycetes</taxon>
        <taxon>Taphrinales</taxon>
        <taxon>Taphrinaceae</taxon>
        <taxon>Taphrina</taxon>
    </lineage>
</organism>
<protein>
    <submittedName>
        <fullName evidence="4">Uncharacterized protein</fullName>
    </submittedName>
</protein>
<evidence type="ECO:0000259" key="3">
    <source>
        <dbReference type="Pfam" id="PF25550"/>
    </source>
</evidence>
<evidence type="ECO:0000313" key="5">
    <source>
        <dbReference type="Proteomes" id="UP000013776"/>
    </source>
</evidence>
<dbReference type="AlphaFoldDB" id="R4XLB8"/>
<feature type="transmembrane region" description="Helical" evidence="1">
    <location>
        <begin position="813"/>
        <end position="832"/>
    </location>
</feature>
<dbReference type="STRING" id="1097556.R4XLB8"/>